<gene>
    <name evidence="1" type="ORF">BS47DRAFT_1403270</name>
</gene>
<proteinExistence type="predicted"/>
<dbReference type="Proteomes" id="UP000886523">
    <property type="component" value="Unassembled WGS sequence"/>
</dbReference>
<comment type="caution">
    <text evidence="1">The sequence shown here is derived from an EMBL/GenBank/DDBJ whole genome shotgun (WGS) entry which is preliminary data.</text>
</comment>
<sequence>MNQPTSHSKFSREGVLKHLIQWIAADDQSLNVVECVEFRCLLLYFRETLEEDDIPGRMKIHESIIKTWREEFEILKKDMKDFLHGGYLV</sequence>
<accession>A0A9P6AA77</accession>
<evidence type="ECO:0000313" key="1">
    <source>
        <dbReference type="EMBL" id="KAF9502668.1"/>
    </source>
</evidence>
<protein>
    <submittedName>
        <fullName evidence="1">Uncharacterized protein</fullName>
    </submittedName>
</protein>
<evidence type="ECO:0000313" key="2">
    <source>
        <dbReference type="Proteomes" id="UP000886523"/>
    </source>
</evidence>
<name>A0A9P6AA77_9AGAM</name>
<organism evidence="1 2">
    <name type="scientific">Hydnum rufescens UP504</name>
    <dbReference type="NCBI Taxonomy" id="1448309"/>
    <lineage>
        <taxon>Eukaryota</taxon>
        <taxon>Fungi</taxon>
        <taxon>Dikarya</taxon>
        <taxon>Basidiomycota</taxon>
        <taxon>Agaricomycotina</taxon>
        <taxon>Agaricomycetes</taxon>
        <taxon>Cantharellales</taxon>
        <taxon>Hydnaceae</taxon>
        <taxon>Hydnum</taxon>
    </lineage>
</organism>
<dbReference type="AlphaFoldDB" id="A0A9P6AA77"/>
<dbReference type="OrthoDB" id="3250324at2759"/>
<dbReference type="EMBL" id="MU129754">
    <property type="protein sequence ID" value="KAF9502668.1"/>
    <property type="molecule type" value="Genomic_DNA"/>
</dbReference>
<reference evidence="1" key="1">
    <citation type="journal article" date="2020" name="Nat. Commun.">
        <title>Large-scale genome sequencing of mycorrhizal fungi provides insights into the early evolution of symbiotic traits.</title>
        <authorList>
            <person name="Miyauchi S."/>
            <person name="Kiss E."/>
            <person name="Kuo A."/>
            <person name="Drula E."/>
            <person name="Kohler A."/>
            <person name="Sanchez-Garcia M."/>
            <person name="Morin E."/>
            <person name="Andreopoulos B."/>
            <person name="Barry K.W."/>
            <person name="Bonito G."/>
            <person name="Buee M."/>
            <person name="Carver A."/>
            <person name="Chen C."/>
            <person name="Cichocki N."/>
            <person name="Clum A."/>
            <person name="Culley D."/>
            <person name="Crous P.W."/>
            <person name="Fauchery L."/>
            <person name="Girlanda M."/>
            <person name="Hayes R.D."/>
            <person name="Keri Z."/>
            <person name="LaButti K."/>
            <person name="Lipzen A."/>
            <person name="Lombard V."/>
            <person name="Magnuson J."/>
            <person name="Maillard F."/>
            <person name="Murat C."/>
            <person name="Nolan M."/>
            <person name="Ohm R.A."/>
            <person name="Pangilinan J."/>
            <person name="Pereira M.F."/>
            <person name="Perotto S."/>
            <person name="Peter M."/>
            <person name="Pfister S."/>
            <person name="Riley R."/>
            <person name="Sitrit Y."/>
            <person name="Stielow J.B."/>
            <person name="Szollosi G."/>
            <person name="Zifcakova L."/>
            <person name="Stursova M."/>
            <person name="Spatafora J.W."/>
            <person name="Tedersoo L."/>
            <person name="Vaario L.M."/>
            <person name="Yamada A."/>
            <person name="Yan M."/>
            <person name="Wang P."/>
            <person name="Xu J."/>
            <person name="Bruns T."/>
            <person name="Baldrian P."/>
            <person name="Vilgalys R."/>
            <person name="Dunand C."/>
            <person name="Henrissat B."/>
            <person name="Grigoriev I.V."/>
            <person name="Hibbett D."/>
            <person name="Nagy L.G."/>
            <person name="Martin F.M."/>
        </authorList>
    </citation>
    <scope>NUCLEOTIDE SEQUENCE</scope>
    <source>
        <strain evidence="1">UP504</strain>
    </source>
</reference>
<keyword evidence="2" id="KW-1185">Reference proteome</keyword>